<name>A0A914RI58_PAREQ</name>
<reference evidence="2" key="1">
    <citation type="submission" date="2022-11" db="UniProtKB">
        <authorList>
            <consortium name="WormBaseParasite"/>
        </authorList>
    </citation>
    <scope>IDENTIFICATION</scope>
</reference>
<accession>A0A914RI58</accession>
<dbReference type="AlphaFoldDB" id="A0A914RI58"/>
<evidence type="ECO:0000313" key="2">
    <source>
        <dbReference type="WBParaSite" id="PEQ_0000619301-mRNA-1"/>
    </source>
</evidence>
<evidence type="ECO:0000313" key="1">
    <source>
        <dbReference type="Proteomes" id="UP000887564"/>
    </source>
</evidence>
<keyword evidence="1" id="KW-1185">Reference proteome</keyword>
<protein>
    <submittedName>
        <fullName evidence="2">Uncharacterized protein</fullName>
    </submittedName>
</protein>
<sequence length="32" mass="3515">MATAATESSAEPQARVCSLMVVRIFTSFFLLH</sequence>
<proteinExistence type="predicted"/>
<dbReference type="WBParaSite" id="PEQ_0000619301-mRNA-1">
    <property type="protein sequence ID" value="PEQ_0000619301-mRNA-1"/>
    <property type="gene ID" value="PEQ_0000619301"/>
</dbReference>
<organism evidence="1 2">
    <name type="scientific">Parascaris equorum</name>
    <name type="common">Equine roundworm</name>
    <dbReference type="NCBI Taxonomy" id="6256"/>
    <lineage>
        <taxon>Eukaryota</taxon>
        <taxon>Metazoa</taxon>
        <taxon>Ecdysozoa</taxon>
        <taxon>Nematoda</taxon>
        <taxon>Chromadorea</taxon>
        <taxon>Rhabditida</taxon>
        <taxon>Spirurina</taxon>
        <taxon>Ascaridomorpha</taxon>
        <taxon>Ascaridoidea</taxon>
        <taxon>Ascarididae</taxon>
        <taxon>Parascaris</taxon>
    </lineage>
</organism>
<dbReference type="Proteomes" id="UP000887564">
    <property type="component" value="Unplaced"/>
</dbReference>